<evidence type="ECO:0000313" key="1">
    <source>
        <dbReference type="EMBL" id="RKO86658.1"/>
    </source>
</evidence>
<organism evidence="1 2">
    <name type="scientific">Blyttiomyces helicus</name>
    <dbReference type="NCBI Taxonomy" id="388810"/>
    <lineage>
        <taxon>Eukaryota</taxon>
        <taxon>Fungi</taxon>
        <taxon>Fungi incertae sedis</taxon>
        <taxon>Chytridiomycota</taxon>
        <taxon>Chytridiomycota incertae sedis</taxon>
        <taxon>Chytridiomycetes</taxon>
        <taxon>Chytridiomycetes incertae sedis</taxon>
        <taxon>Blyttiomyces</taxon>
    </lineage>
</organism>
<gene>
    <name evidence="1" type="ORF">BDK51DRAFT_38101</name>
</gene>
<accession>A0A4P9W6S6</accession>
<protein>
    <submittedName>
        <fullName evidence="1">Uncharacterized protein</fullName>
    </submittedName>
</protein>
<proteinExistence type="predicted"/>
<evidence type="ECO:0000313" key="2">
    <source>
        <dbReference type="Proteomes" id="UP000269721"/>
    </source>
</evidence>
<dbReference type="Proteomes" id="UP000269721">
    <property type="component" value="Unassembled WGS sequence"/>
</dbReference>
<name>A0A4P9W6S6_9FUNG</name>
<dbReference type="EMBL" id="KZ998015">
    <property type="protein sequence ID" value="RKO86658.1"/>
    <property type="molecule type" value="Genomic_DNA"/>
</dbReference>
<dbReference type="AlphaFoldDB" id="A0A4P9W6S6"/>
<keyword evidence="2" id="KW-1185">Reference proteome</keyword>
<reference evidence="2" key="1">
    <citation type="journal article" date="2018" name="Nat. Microbiol.">
        <title>Leveraging single-cell genomics to expand the fungal tree of life.</title>
        <authorList>
            <person name="Ahrendt S.R."/>
            <person name="Quandt C.A."/>
            <person name="Ciobanu D."/>
            <person name="Clum A."/>
            <person name="Salamov A."/>
            <person name="Andreopoulos B."/>
            <person name="Cheng J.F."/>
            <person name="Woyke T."/>
            <person name="Pelin A."/>
            <person name="Henrissat B."/>
            <person name="Reynolds N.K."/>
            <person name="Benny G.L."/>
            <person name="Smith M.E."/>
            <person name="James T.Y."/>
            <person name="Grigoriev I.V."/>
        </authorList>
    </citation>
    <scope>NUCLEOTIDE SEQUENCE [LARGE SCALE GENOMIC DNA]</scope>
</reference>
<sequence>MSNSALLTSILMKRRHWGCTGLSQVSDFQFRKASMIAEGPDSFIAIICLSFSFISRHLSSLTIINITALDAMEKSPSPVRRSLFISGPIPRALTSTLARRPFTPRRASGPLPELTIVEALPKTLVGSISFAIRRTVGATRCRGTRDLGGARTRISLPHSFWHMSLPASPSFDQPIQMEGRSQRKYQITLEHSVGRPTPLVF</sequence>